<evidence type="ECO:0000313" key="7">
    <source>
        <dbReference type="Proteomes" id="UP000520767"/>
    </source>
</evidence>
<comment type="caution">
    <text evidence="6">The sequence shown here is derived from an EMBL/GenBank/DDBJ whole genome shotgun (WGS) entry which is preliminary data.</text>
</comment>
<evidence type="ECO:0000256" key="3">
    <source>
        <dbReference type="ARBA" id="ARBA00022729"/>
    </source>
</evidence>
<dbReference type="PANTHER" id="PTHR30290:SF9">
    <property type="entry name" value="OLIGOPEPTIDE-BINDING PROTEIN APPA"/>
    <property type="match status" value="1"/>
</dbReference>
<feature type="chain" id="PRO_5039479660" evidence="4">
    <location>
        <begin position="20"/>
        <end position="506"/>
    </location>
</feature>
<dbReference type="EMBL" id="JACHJQ010000007">
    <property type="protein sequence ID" value="MBB4910282.1"/>
    <property type="molecule type" value="Genomic_DNA"/>
</dbReference>
<dbReference type="InterPro" id="IPR030678">
    <property type="entry name" value="Peptide/Ni-bd"/>
</dbReference>
<comment type="similarity">
    <text evidence="1">Belongs to the bacterial solute-binding protein 5 family.</text>
</comment>
<dbReference type="SUPFAM" id="SSF53850">
    <property type="entry name" value="Periplasmic binding protein-like II"/>
    <property type="match status" value="1"/>
</dbReference>
<gene>
    <name evidence="6" type="ORF">FHR82_006540</name>
</gene>
<protein>
    <submittedName>
        <fullName evidence="6">Peptide/nickel transport system substrate-binding protein</fullName>
    </submittedName>
</protein>
<dbReference type="GO" id="GO:0042597">
    <property type="term" value="C:periplasmic space"/>
    <property type="evidence" value="ECO:0007669"/>
    <property type="project" value="UniProtKB-ARBA"/>
</dbReference>
<dbReference type="PANTHER" id="PTHR30290">
    <property type="entry name" value="PERIPLASMIC BINDING COMPONENT OF ABC TRANSPORTER"/>
    <property type="match status" value="1"/>
</dbReference>
<dbReference type="AlphaFoldDB" id="A0A7W7QB27"/>
<dbReference type="Gene3D" id="3.40.190.10">
    <property type="entry name" value="Periplasmic binding protein-like II"/>
    <property type="match status" value="1"/>
</dbReference>
<evidence type="ECO:0000256" key="1">
    <source>
        <dbReference type="ARBA" id="ARBA00005695"/>
    </source>
</evidence>
<dbReference type="Gene3D" id="3.10.105.10">
    <property type="entry name" value="Dipeptide-binding Protein, Domain 3"/>
    <property type="match status" value="1"/>
</dbReference>
<dbReference type="Proteomes" id="UP000520767">
    <property type="component" value="Unassembled WGS sequence"/>
</dbReference>
<keyword evidence="7" id="KW-1185">Reference proteome</keyword>
<organism evidence="6 7">
    <name type="scientific">Actinophytocola algeriensis</name>
    <dbReference type="NCBI Taxonomy" id="1768010"/>
    <lineage>
        <taxon>Bacteria</taxon>
        <taxon>Bacillati</taxon>
        <taxon>Actinomycetota</taxon>
        <taxon>Actinomycetes</taxon>
        <taxon>Pseudonocardiales</taxon>
        <taxon>Pseudonocardiaceae</taxon>
    </lineage>
</organism>
<accession>A0A7W7QB27</accession>
<name>A0A7W7QB27_9PSEU</name>
<dbReference type="RefSeq" id="WP_311771368.1">
    <property type="nucleotide sequence ID" value="NZ_JACHJQ010000007.1"/>
</dbReference>
<dbReference type="GO" id="GO:0015833">
    <property type="term" value="P:peptide transport"/>
    <property type="evidence" value="ECO:0007669"/>
    <property type="project" value="TreeGrafter"/>
</dbReference>
<dbReference type="InterPro" id="IPR000914">
    <property type="entry name" value="SBP_5_dom"/>
</dbReference>
<evidence type="ECO:0000256" key="4">
    <source>
        <dbReference type="SAM" id="SignalP"/>
    </source>
</evidence>
<keyword evidence="2" id="KW-0813">Transport</keyword>
<evidence type="ECO:0000256" key="2">
    <source>
        <dbReference type="ARBA" id="ARBA00022448"/>
    </source>
</evidence>
<dbReference type="Gene3D" id="3.90.76.10">
    <property type="entry name" value="Dipeptide-binding Protein, Domain 1"/>
    <property type="match status" value="1"/>
</dbReference>
<feature type="signal peptide" evidence="4">
    <location>
        <begin position="1"/>
        <end position="19"/>
    </location>
</feature>
<dbReference type="GO" id="GO:1904680">
    <property type="term" value="F:peptide transmembrane transporter activity"/>
    <property type="evidence" value="ECO:0007669"/>
    <property type="project" value="TreeGrafter"/>
</dbReference>
<feature type="domain" description="Solute-binding protein family 5" evidence="5">
    <location>
        <begin position="75"/>
        <end position="391"/>
    </location>
</feature>
<reference evidence="6 7" key="1">
    <citation type="submission" date="2020-08" db="EMBL/GenBank/DDBJ databases">
        <title>Genomic Encyclopedia of Type Strains, Phase III (KMG-III): the genomes of soil and plant-associated and newly described type strains.</title>
        <authorList>
            <person name="Whitman W."/>
        </authorList>
    </citation>
    <scope>NUCLEOTIDE SEQUENCE [LARGE SCALE GENOMIC DNA]</scope>
    <source>
        <strain evidence="6 7">CECT 8960</strain>
    </source>
</reference>
<keyword evidence="3 4" id="KW-0732">Signal</keyword>
<evidence type="ECO:0000259" key="5">
    <source>
        <dbReference type="Pfam" id="PF00496"/>
    </source>
</evidence>
<dbReference type="InterPro" id="IPR039424">
    <property type="entry name" value="SBP_5"/>
</dbReference>
<dbReference type="Pfam" id="PF00496">
    <property type="entry name" value="SBP_bac_5"/>
    <property type="match status" value="1"/>
</dbReference>
<proteinExistence type="inferred from homology"/>
<dbReference type="PIRSF" id="PIRSF002741">
    <property type="entry name" value="MppA"/>
    <property type="match status" value="1"/>
</dbReference>
<dbReference type="PROSITE" id="PS51257">
    <property type="entry name" value="PROKAR_LIPOPROTEIN"/>
    <property type="match status" value="1"/>
</dbReference>
<dbReference type="GO" id="GO:0043190">
    <property type="term" value="C:ATP-binding cassette (ABC) transporter complex"/>
    <property type="evidence" value="ECO:0007669"/>
    <property type="project" value="InterPro"/>
</dbReference>
<evidence type="ECO:0000313" key="6">
    <source>
        <dbReference type="EMBL" id="MBB4910282.1"/>
    </source>
</evidence>
<sequence length="506" mass="53893">MPHKSRLLVPLLAAALVGACTGDPAPPASGDPDGTSMVIAVADEPADVNPLSGYAENGAAKLFDGLVEHEANLALRPALAVDLPEPSADGRSWTVRLRGEVTFADGTPFEAEDVVATYRAVLDPARKSPVRKRFSMLKDVTALNPSTVRFDLTAPYAPFPELLVLGIVSSESVATPEAVGTGPYRLQSWTREKRMVLTANASYWNDPPAIEKVTIEFIPDDDARAARLRDGKLDGAVLPPPLAAGFEDTDGMLVAYHSAADVRAVVLPTGDPVTGDPDLRLALNHAVDRESMVEDAVATKARVAYTPMPNVLAEFVDADATFEFDVTRALDALSAGGWLPGEAGVRTKNGVPARFTLHYPAGDSVSEALARAFAANARAVGVEVTPTPATSDLPGPSVVRFGDPFDPDPDLYPLVHSGSALGAYDNETVDEALETGRTATDPAQRATAYRKFQRSWVGAPGMVVLVAPNHTYVMRESWDGYQPVVDAAGADFTWGAWWNLEAWTPR</sequence>